<reference evidence="5 6" key="1">
    <citation type="journal article" date="2016" name="Nat. Commun.">
        <title>Ectomycorrhizal ecology is imprinted in the genome of the dominant symbiotic fungus Cenococcum geophilum.</title>
        <authorList>
            <consortium name="DOE Joint Genome Institute"/>
            <person name="Peter M."/>
            <person name="Kohler A."/>
            <person name="Ohm R.A."/>
            <person name="Kuo A."/>
            <person name="Krutzmann J."/>
            <person name="Morin E."/>
            <person name="Arend M."/>
            <person name="Barry K.W."/>
            <person name="Binder M."/>
            <person name="Choi C."/>
            <person name="Clum A."/>
            <person name="Copeland A."/>
            <person name="Grisel N."/>
            <person name="Haridas S."/>
            <person name="Kipfer T."/>
            <person name="LaButti K."/>
            <person name="Lindquist E."/>
            <person name="Lipzen A."/>
            <person name="Maire R."/>
            <person name="Meier B."/>
            <person name="Mihaltcheva S."/>
            <person name="Molinier V."/>
            <person name="Murat C."/>
            <person name="Poggeler S."/>
            <person name="Quandt C.A."/>
            <person name="Sperisen C."/>
            <person name="Tritt A."/>
            <person name="Tisserant E."/>
            <person name="Crous P.W."/>
            <person name="Henrissat B."/>
            <person name="Nehls U."/>
            <person name="Egli S."/>
            <person name="Spatafora J.W."/>
            <person name="Grigoriev I.V."/>
            <person name="Martin F.M."/>
        </authorList>
    </citation>
    <scope>NUCLEOTIDE SEQUENCE [LARGE SCALE GENOMIC DNA]</scope>
    <source>
        <strain evidence="5 6">CBS 459.81</strain>
    </source>
</reference>
<dbReference type="OrthoDB" id="1470350at2759"/>
<keyword evidence="3" id="KW-0812">Transmembrane</keyword>
<evidence type="ECO:0000313" key="5">
    <source>
        <dbReference type="EMBL" id="OCK79944.1"/>
    </source>
</evidence>
<evidence type="ECO:0000313" key="6">
    <source>
        <dbReference type="Proteomes" id="UP000250266"/>
    </source>
</evidence>
<dbReference type="InterPro" id="IPR036396">
    <property type="entry name" value="Cyt_P450_sf"/>
</dbReference>
<dbReference type="PANTHER" id="PTHR24286">
    <property type="entry name" value="CYTOCHROME P450 26"/>
    <property type="match status" value="1"/>
</dbReference>
<keyword evidence="6" id="KW-1185">Reference proteome</keyword>
<dbReference type="GO" id="GO:0004497">
    <property type="term" value="F:monooxygenase activity"/>
    <property type="evidence" value="ECO:0007669"/>
    <property type="project" value="InterPro"/>
</dbReference>
<keyword evidence="3" id="KW-1133">Transmembrane helix</keyword>
<dbReference type="GO" id="GO:0016705">
    <property type="term" value="F:oxidoreductase activity, acting on paired donors, with incorporation or reduction of molecular oxygen"/>
    <property type="evidence" value="ECO:0007669"/>
    <property type="project" value="InterPro"/>
</dbReference>
<name>A0A8E2E9Y5_9PEZI</name>
<keyword evidence="1" id="KW-0479">Metal-binding</keyword>
<dbReference type="GO" id="GO:0005506">
    <property type="term" value="F:iron ion binding"/>
    <property type="evidence" value="ECO:0007669"/>
    <property type="project" value="InterPro"/>
</dbReference>
<dbReference type="GO" id="GO:0016125">
    <property type="term" value="P:sterol metabolic process"/>
    <property type="evidence" value="ECO:0007669"/>
    <property type="project" value="TreeGrafter"/>
</dbReference>
<protein>
    <submittedName>
        <fullName evidence="5">Cytochrome P450</fullName>
    </submittedName>
</protein>
<dbReference type="SUPFAM" id="SSF48264">
    <property type="entry name" value="Cytochrome P450"/>
    <property type="match status" value="1"/>
</dbReference>
<dbReference type="PANTHER" id="PTHR24286:SF161">
    <property type="entry name" value="CYTOCHROME P450 MONOOXYGENASE"/>
    <property type="match status" value="1"/>
</dbReference>
<feature type="chain" id="PRO_5034670690" evidence="4">
    <location>
        <begin position="19"/>
        <end position="496"/>
    </location>
</feature>
<feature type="signal peptide" evidence="4">
    <location>
        <begin position="1"/>
        <end position="18"/>
    </location>
</feature>
<dbReference type="Gene3D" id="1.10.630.10">
    <property type="entry name" value="Cytochrome P450"/>
    <property type="match status" value="2"/>
</dbReference>
<gene>
    <name evidence="5" type="ORF">K432DRAFT_417018</name>
</gene>
<keyword evidence="3" id="KW-0472">Membrane</keyword>
<proteinExistence type="predicted"/>
<dbReference type="InterPro" id="IPR001128">
    <property type="entry name" value="Cyt_P450"/>
</dbReference>
<accession>A0A8E2E9Y5</accession>
<sequence>MFLTYALLLLLVIPCTLTAWSAWTLAVNRAKADKAHVPILTRYVAPTNPLWIVFGNFIIALFRRLPFGSGYFTRFYLHGWEAKDRYKIHLELEAILEIPQRRKDFKRNVEQMAVLDIYGKNLSTTDDQEWQKHRKATAATFTERNNELVWIESLNQAKSMLQYWNERAPHPIRTLSEDARTFTLNVLAAALLSKTYPFKGCEETQQKAPSARDDFAFRYRDSLSKILQNIVPIFIFGTAGLTSWWMPTPWKKAGYAVYSLRAYEMELISEERHNIAHGKKSAPNLVTALVRACEEEQKGGDAKRRDGLDLRKFILTEEEIISDLFVYAFAGNDTTAITLAHTLMETLRLCHPLGQLVKTTGNKFQTIKIGSKVVTIPLDTMIHANMSAHPMDWNPGRWISSPADNTHQIEDENLLLDTTGCYLPWASGQRVCPGKKFLQVELVAVLAKLFRGHRLEPELEKGETIEAARKRSQFTTQDVQVRFLNEMRSPASAGVR</sequence>
<keyword evidence="2" id="KW-0408">Iron</keyword>
<dbReference type="EMBL" id="KV744981">
    <property type="protein sequence ID" value="OCK79944.1"/>
    <property type="molecule type" value="Genomic_DNA"/>
</dbReference>
<feature type="transmembrane region" description="Helical" evidence="3">
    <location>
        <begin position="43"/>
        <end position="62"/>
    </location>
</feature>
<evidence type="ECO:0000256" key="2">
    <source>
        <dbReference type="ARBA" id="ARBA00023004"/>
    </source>
</evidence>
<keyword evidence="4" id="KW-0732">Signal</keyword>
<dbReference type="GO" id="GO:0020037">
    <property type="term" value="F:heme binding"/>
    <property type="evidence" value="ECO:0007669"/>
    <property type="project" value="InterPro"/>
</dbReference>
<dbReference type="AlphaFoldDB" id="A0A8E2E9Y5"/>
<evidence type="ECO:0000256" key="3">
    <source>
        <dbReference type="SAM" id="Phobius"/>
    </source>
</evidence>
<evidence type="ECO:0000256" key="4">
    <source>
        <dbReference type="SAM" id="SignalP"/>
    </source>
</evidence>
<organism evidence="5 6">
    <name type="scientific">Lepidopterella palustris CBS 459.81</name>
    <dbReference type="NCBI Taxonomy" id="1314670"/>
    <lineage>
        <taxon>Eukaryota</taxon>
        <taxon>Fungi</taxon>
        <taxon>Dikarya</taxon>
        <taxon>Ascomycota</taxon>
        <taxon>Pezizomycotina</taxon>
        <taxon>Dothideomycetes</taxon>
        <taxon>Pleosporomycetidae</taxon>
        <taxon>Mytilinidiales</taxon>
        <taxon>Argynnaceae</taxon>
        <taxon>Lepidopterella</taxon>
    </lineage>
</organism>
<dbReference type="Pfam" id="PF00067">
    <property type="entry name" value="p450"/>
    <property type="match status" value="1"/>
</dbReference>
<dbReference type="Proteomes" id="UP000250266">
    <property type="component" value="Unassembled WGS sequence"/>
</dbReference>
<evidence type="ECO:0000256" key="1">
    <source>
        <dbReference type="ARBA" id="ARBA00022723"/>
    </source>
</evidence>